<evidence type="ECO:0000313" key="3">
    <source>
        <dbReference type="Proteomes" id="UP000179807"/>
    </source>
</evidence>
<dbReference type="EMBL" id="MLAK01000217">
    <property type="protein sequence ID" value="OHT15541.1"/>
    <property type="molecule type" value="Genomic_DNA"/>
</dbReference>
<proteinExistence type="predicted"/>
<dbReference type="RefSeq" id="XP_068368677.1">
    <property type="nucleotide sequence ID" value="XM_068490962.1"/>
</dbReference>
<comment type="caution">
    <text evidence="2">The sequence shown here is derived from an EMBL/GenBank/DDBJ whole genome shotgun (WGS) entry which is preliminary data.</text>
</comment>
<sequence length="169" mass="19533">MEILDLLFDYSSTWFWIVPTMMAFSFLVWFFLAREIRINSDMLSKILVLIIDIIVELLQVIVFIQAISKQPYFDFGFYWSILIPTVTFYISLVFFIIYTIKSLLNNPLTMRSLSIFVPCLYFETICLCSYSLAHSSPSGVVLSLVHFLISGFKALCVDKTSDVNKIKSD</sequence>
<feature type="transmembrane region" description="Helical" evidence="1">
    <location>
        <begin position="46"/>
        <end position="67"/>
    </location>
</feature>
<feature type="transmembrane region" description="Helical" evidence="1">
    <location>
        <begin position="139"/>
        <end position="157"/>
    </location>
</feature>
<organism evidence="2 3">
    <name type="scientific">Tritrichomonas foetus</name>
    <dbReference type="NCBI Taxonomy" id="1144522"/>
    <lineage>
        <taxon>Eukaryota</taxon>
        <taxon>Metamonada</taxon>
        <taxon>Parabasalia</taxon>
        <taxon>Tritrichomonadida</taxon>
        <taxon>Tritrichomonadidae</taxon>
        <taxon>Tritrichomonas</taxon>
    </lineage>
</organism>
<evidence type="ECO:0000313" key="2">
    <source>
        <dbReference type="EMBL" id="OHT15541.1"/>
    </source>
</evidence>
<dbReference type="GeneID" id="94825666"/>
<accession>A0A1J4L0Z0</accession>
<gene>
    <name evidence="2" type="ORF">TRFO_02874</name>
</gene>
<evidence type="ECO:0000256" key="1">
    <source>
        <dbReference type="SAM" id="Phobius"/>
    </source>
</evidence>
<dbReference type="VEuPathDB" id="TrichDB:TRFO_02874"/>
<dbReference type="Proteomes" id="UP000179807">
    <property type="component" value="Unassembled WGS sequence"/>
</dbReference>
<dbReference type="AlphaFoldDB" id="A0A1J4L0Z0"/>
<feature type="transmembrane region" description="Helical" evidence="1">
    <location>
        <begin position="79"/>
        <end position="100"/>
    </location>
</feature>
<reference evidence="2" key="1">
    <citation type="submission" date="2016-10" db="EMBL/GenBank/DDBJ databases">
        <authorList>
            <person name="Benchimol M."/>
            <person name="Almeida L.G."/>
            <person name="Vasconcelos A.T."/>
            <person name="Perreira-Neves A."/>
            <person name="Rosa I.A."/>
            <person name="Tasca T."/>
            <person name="Bogo M.R."/>
            <person name="de Souza W."/>
        </authorList>
    </citation>
    <scope>NUCLEOTIDE SEQUENCE [LARGE SCALE GENOMIC DNA]</scope>
    <source>
        <strain evidence="2">K</strain>
    </source>
</reference>
<evidence type="ECO:0008006" key="4">
    <source>
        <dbReference type="Google" id="ProtNLM"/>
    </source>
</evidence>
<keyword evidence="3" id="KW-1185">Reference proteome</keyword>
<feature type="transmembrane region" description="Helical" evidence="1">
    <location>
        <begin position="112"/>
        <end position="133"/>
    </location>
</feature>
<protein>
    <recommendedName>
        <fullName evidence="4">Transmembrane protein</fullName>
    </recommendedName>
</protein>
<feature type="transmembrane region" description="Helical" evidence="1">
    <location>
        <begin position="14"/>
        <end position="34"/>
    </location>
</feature>
<keyword evidence="1" id="KW-1133">Transmembrane helix</keyword>
<keyword evidence="1" id="KW-0472">Membrane</keyword>
<name>A0A1J4L0Z0_9EUKA</name>
<keyword evidence="1" id="KW-0812">Transmembrane</keyword>